<feature type="compositionally biased region" description="Basic and acidic residues" evidence="1">
    <location>
        <begin position="506"/>
        <end position="515"/>
    </location>
</feature>
<feature type="compositionally biased region" description="Basic and acidic residues" evidence="1">
    <location>
        <begin position="387"/>
        <end position="398"/>
    </location>
</feature>
<dbReference type="AlphaFoldDB" id="A0AAD7N3Y9"/>
<evidence type="ECO:0000256" key="1">
    <source>
        <dbReference type="SAM" id="MobiDB-lite"/>
    </source>
</evidence>
<gene>
    <name evidence="3" type="ORF">B0H16DRAFT_1559579</name>
</gene>
<feature type="non-terminal residue" evidence="3">
    <location>
        <position position="762"/>
    </location>
</feature>
<dbReference type="InterPro" id="IPR016084">
    <property type="entry name" value="Haem_Oase-like_multi-hlx"/>
</dbReference>
<dbReference type="SUPFAM" id="SSF48613">
    <property type="entry name" value="Heme oxygenase-like"/>
    <property type="match status" value="1"/>
</dbReference>
<dbReference type="Proteomes" id="UP001215598">
    <property type="component" value="Unassembled WGS sequence"/>
</dbReference>
<name>A0AAD7N3Y9_9AGAR</name>
<feature type="domain" description="Thiaminase-2/PQQC" evidence="2">
    <location>
        <begin position="19"/>
        <end position="57"/>
    </location>
</feature>
<protein>
    <recommendedName>
        <fullName evidence="2">Thiaminase-2/PQQC domain-containing protein</fullName>
    </recommendedName>
</protein>
<feature type="region of interest" description="Disordered" evidence="1">
    <location>
        <begin position="440"/>
        <end position="470"/>
    </location>
</feature>
<dbReference type="InterPro" id="IPR004305">
    <property type="entry name" value="Thiaminase-2/PQQC"/>
</dbReference>
<dbReference type="GO" id="GO:0006772">
    <property type="term" value="P:thiamine metabolic process"/>
    <property type="evidence" value="ECO:0007669"/>
    <property type="project" value="UniProtKB-ARBA"/>
</dbReference>
<accession>A0AAD7N3Y9</accession>
<dbReference type="Gene3D" id="1.20.910.10">
    <property type="entry name" value="Heme oxygenase-like"/>
    <property type="match status" value="1"/>
</dbReference>
<feature type="region of interest" description="Disordered" evidence="1">
    <location>
        <begin position="496"/>
        <end position="527"/>
    </location>
</feature>
<evidence type="ECO:0000313" key="4">
    <source>
        <dbReference type="Proteomes" id="UP001215598"/>
    </source>
</evidence>
<feature type="compositionally biased region" description="Basic and acidic residues" evidence="1">
    <location>
        <begin position="408"/>
        <end position="418"/>
    </location>
</feature>
<dbReference type="EMBL" id="JARKIB010000086">
    <property type="protein sequence ID" value="KAJ7744601.1"/>
    <property type="molecule type" value="Genomic_DNA"/>
</dbReference>
<evidence type="ECO:0000259" key="2">
    <source>
        <dbReference type="Pfam" id="PF03070"/>
    </source>
</evidence>
<comment type="caution">
    <text evidence="3">The sequence shown here is derived from an EMBL/GenBank/DDBJ whole genome shotgun (WGS) entry which is preliminary data.</text>
</comment>
<feature type="region of interest" description="Disordered" evidence="1">
    <location>
        <begin position="387"/>
        <end position="418"/>
    </location>
</feature>
<evidence type="ECO:0000313" key="3">
    <source>
        <dbReference type="EMBL" id="KAJ7744601.1"/>
    </source>
</evidence>
<sequence>TQPPIPEDAVAELLEKNQDVFDKVINHRFPQAFGQGTASLDGFRHYMIQDWLYLKTCTQLKFLALGTVTYGEEVEGFDVRYKVEYTNKLADICGTMLGITKSTMETTTPSTELDTTEKFYRKALQSDKAWLGFIYFKIAERLMKDPSTAKSEHRILHFYAHNSLYPFSQLSKQQPEFINKNIALNGGVKEWNWMFRIACERELEIFNTGLHAPTPFQIIPDGIHSIHISSSKGVRLVLAVHNITDLRPPLDKYLPSNPRSCILGIKPTGGDNEKWHILATKDGYTFKNLGTSLYLGISPALAHKEYRTLQAVSNPYYWWVNPSSSQPDQGPSLYQIYDSGNLRYTLHAATEALNGIGSFTPIIAHENSEAPCQMWSFDGYRFKPYERKQRTPDKDTEQSPKAQATTSEMKKLMDKHSREMKEMAEVIAARDRVLRVEVAERSKTQEQQRTPDKDSEQSPKAPATASDMKKLMDKHSREMKEVAEVIAAKDRALDVADQSKIQEQQRTPDKDDEQSPKAPATASEMKKLMDKHSREMKEMVEMIAAKDRALRVEVTERFKIQEQMKALAEKHKEELEKLERVKMAMIRTGQEQKAHILSLRNALLAAVEEAEVSDWKYRDLLRHMRAQVCHWELFSGTFRRAAFDPAPIEFGLQNNVSAFIIRYHVDGDKEISCIHSVQEGGTWNTRAASGMEVGHFQVLVGNLSHLFWAPCHGRFEVKSMLHNPVPGFDKDIDEVSDTWFIARYSYPGTVYATGVKDGTDGT</sequence>
<dbReference type="InterPro" id="IPR035992">
    <property type="entry name" value="Ricin_B-like_lectins"/>
</dbReference>
<keyword evidence="4" id="KW-1185">Reference proteome</keyword>
<organism evidence="3 4">
    <name type="scientific">Mycena metata</name>
    <dbReference type="NCBI Taxonomy" id="1033252"/>
    <lineage>
        <taxon>Eukaryota</taxon>
        <taxon>Fungi</taxon>
        <taxon>Dikarya</taxon>
        <taxon>Basidiomycota</taxon>
        <taxon>Agaricomycotina</taxon>
        <taxon>Agaricomycetes</taxon>
        <taxon>Agaricomycetidae</taxon>
        <taxon>Agaricales</taxon>
        <taxon>Marasmiineae</taxon>
        <taxon>Mycenaceae</taxon>
        <taxon>Mycena</taxon>
    </lineage>
</organism>
<dbReference type="Gene3D" id="2.80.10.50">
    <property type="match status" value="1"/>
</dbReference>
<proteinExistence type="predicted"/>
<dbReference type="SUPFAM" id="SSF50370">
    <property type="entry name" value="Ricin B-like lectins"/>
    <property type="match status" value="1"/>
</dbReference>
<dbReference type="Pfam" id="PF03070">
    <property type="entry name" value="TENA_THI-4"/>
    <property type="match status" value="1"/>
</dbReference>
<reference evidence="3" key="1">
    <citation type="submission" date="2023-03" db="EMBL/GenBank/DDBJ databases">
        <title>Massive genome expansion in bonnet fungi (Mycena s.s.) driven by repeated elements and novel gene families across ecological guilds.</title>
        <authorList>
            <consortium name="Lawrence Berkeley National Laboratory"/>
            <person name="Harder C.B."/>
            <person name="Miyauchi S."/>
            <person name="Viragh M."/>
            <person name="Kuo A."/>
            <person name="Thoen E."/>
            <person name="Andreopoulos B."/>
            <person name="Lu D."/>
            <person name="Skrede I."/>
            <person name="Drula E."/>
            <person name="Henrissat B."/>
            <person name="Morin E."/>
            <person name="Kohler A."/>
            <person name="Barry K."/>
            <person name="LaButti K."/>
            <person name="Morin E."/>
            <person name="Salamov A."/>
            <person name="Lipzen A."/>
            <person name="Mereny Z."/>
            <person name="Hegedus B."/>
            <person name="Baldrian P."/>
            <person name="Stursova M."/>
            <person name="Weitz H."/>
            <person name="Taylor A."/>
            <person name="Grigoriev I.V."/>
            <person name="Nagy L.G."/>
            <person name="Martin F."/>
            <person name="Kauserud H."/>
        </authorList>
    </citation>
    <scope>NUCLEOTIDE SEQUENCE</scope>
    <source>
        <strain evidence="3">CBHHK182m</strain>
    </source>
</reference>
<feature type="compositionally biased region" description="Basic and acidic residues" evidence="1">
    <location>
        <begin position="440"/>
        <end position="457"/>
    </location>
</feature>